<reference evidence="4" key="2">
    <citation type="submission" date="2025-09" db="UniProtKB">
        <authorList>
            <consortium name="Ensembl"/>
        </authorList>
    </citation>
    <scope>IDENTIFICATION</scope>
</reference>
<dbReference type="Proteomes" id="UP000472240">
    <property type="component" value="Unplaced"/>
</dbReference>
<dbReference type="PANTHER" id="PTHR24147:SF60">
    <property type="entry name" value="ANKYRIN REPEAT DOMAIN-CONTAINING PROTEIN 26-RELATED"/>
    <property type="match status" value="1"/>
</dbReference>
<dbReference type="Ensembl" id="ENSRFET00010032595.1">
    <property type="protein sequence ID" value="ENSRFEP00010030045.1"/>
    <property type="gene ID" value="ENSRFEG00010019918.1"/>
</dbReference>
<dbReference type="Pfam" id="PF14915">
    <property type="entry name" value="CCDC144C"/>
    <property type="match status" value="1"/>
</dbReference>
<sequence>MLQDEIAKLRLQMGTPKTQNQEMEKKYFEDTANAKEKNDCLQKTIKLNDETLTKTVFEYNRQLNVPTAENTMLNSQLENERQSKERLKTEAESDHHYELSKQLIRHLQNAFQRLRDECLHFMDKIAMRNLKEKKEILSQQLSKAGSKFNSLDTELPHTRYAVRERTLVFEPVLKDRNQTQCQEEEIEHMYQREQGRVNTYIGKLESLKEKGSDLQSGNMLVRRQLDDAFNKSDNNENSGMNIEEQLQELKKVLQAECEKQERMVKERHKELVNKLNHLKGRMCQYENDKSEREVSIQKDSFQIS</sequence>
<feature type="domain" description="CCDC144C-like coiled-coil" evidence="3">
    <location>
        <begin position="1"/>
        <end position="297"/>
    </location>
</feature>
<dbReference type="GeneTree" id="ENSGT00940000153661"/>
<dbReference type="OMA" id="NENSGMN"/>
<evidence type="ECO:0000313" key="4">
    <source>
        <dbReference type="Ensembl" id="ENSRFEP00010030045.1"/>
    </source>
</evidence>
<name>A0A671FWR9_RHIFE</name>
<accession>A0A671FWR9</accession>
<evidence type="ECO:0000259" key="3">
    <source>
        <dbReference type="Pfam" id="PF14915"/>
    </source>
</evidence>
<proteinExistence type="predicted"/>
<dbReference type="InterPro" id="IPR039497">
    <property type="entry name" value="CC144C-like_CC_dom"/>
</dbReference>
<protein>
    <recommendedName>
        <fullName evidence="3">CCDC144C-like coiled-coil domain-containing protein</fullName>
    </recommendedName>
</protein>
<keyword evidence="5" id="KW-1185">Reference proteome</keyword>
<reference evidence="4" key="1">
    <citation type="submission" date="2025-08" db="UniProtKB">
        <authorList>
            <consortium name="Ensembl"/>
        </authorList>
    </citation>
    <scope>IDENTIFICATION</scope>
</reference>
<evidence type="ECO:0000256" key="2">
    <source>
        <dbReference type="SAM" id="Coils"/>
    </source>
</evidence>
<dbReference type="PANTHER" id="PTHR24147">
    <property type="entry name" value="ANKYRIN REPEAT DOMAIN 36-RELATED"/>
    <property type="match status" value="1"/>
</dbReference>
<evidence type="ECO:0000256" key="1">
    <source>
        <dbReference type="ARBA" id="ARBA00023054"/>
    </source>
</evidence>
<organism evidence="4 5">
    <name type="scientific">Rhinolophus ferrumequinum</name>
    <name type="common">Greater horseshoe bat</name>
    <dbReference type="NCBI Taxonomy" id="59479"/>
    <lineage>
        <taxon>Eukaryota</taxon>
        <taxon>Metazoa</taxon>
        <taxon>Chordata</taxon>
        <taxon>Craniata</taxon>
        <taxon>Vertebrata</taxon>
        <taxon>Euteleostomi</taxon>
        <taxon>Mammalia</taxon>
        <taxon>Eutheria</taxon>
        <taxon>Laurasiatheria</taxon>
        <taxon>Chiroptera</taxon>
        <taxon>Yinpterochiroptera</taxon>
        <taxon>Rhinolophoidea</taxon>
        <taxon>Rhinolophidae</taxon>
        <taxon>Rhinolophinae</taxon>
        <taxon>Rhinolophus</taxon>
    </lineage>
</organism>
<dbReference type="InterPro" id="IPR050657">
    <property type="entry name" value="Ankyrin_repeat_domain"/>
</dbReference>
<dbReference type="FunCoup" id="A0A671FWR9">
    <property type="interactions" value="6"/>
</dbReference>
<dbReference type="AlphaFoldDB" id="A0A671FWR9"/>
<feature type="coiled-coil region" evidence="2">
    <location>
        <begin position="70"/>
        <end position="147"/>
    </location>
</feature>
<keyword evidence="1 2" id="KW-0175">Coiled coil</keyword>
<evidence type="ECO:0000313" key="5">
    <source>
        <dbReference type="Proteomes" id="UP000472240"/>
    </source>
</evidence>
<dbReference type="InParanoid" id="A0A671FWR9"/>